<dbReference type="Proteomes" id="UP001589865">
    <property type="component" value="Unassembled WGS sequence"/>
</dbReference>
<dbReference type="PANTHER" id="PTHR36505">
    <property type="entry name" value="BLR1072 PROTEIN"/>
    <property type="match status" value="1"/>
</dbReference>
<feature type="signal peptide" evidence="2">
    <location>
        <begin position="1"/>
        <end position="24"/>
    </location>
</feature>
<gene>
    <name evidence="4" type="ORF">ACFFGY_09290</name>
</gene>
<evidence type="ECO:0000256" key="1">
    <source>
        <dbReference type="SAM" id="MobiDB-lite"/>
    </source>
</evidence>
<dbReference type="RefSeq" id="WP_377044193.1">
    <property type="nucleotide sequence ID" value="NZ_JBHLUN010000006.1"/>
</dbReference>
<dbReference type="InterPro" id="IPR027275">
    <property type="entry name" value="PRC-brl_dom"/>
</dbReference>
<protein>
    <submittedName>
        <fullName evidence="4">PRC-barrel domain-containing protein</fullName>
    </submittedName>
</protein>
<reference evidence="4 5" key="1">
    <citation type="submission" date="2024-09" db="EMBL/GenBank/DDBJ databases">
        <authorList>
            <person name="Sun Q."/>
            <person name="Mori K."/>
        </authorList>
    </citation>
    <scope>NUCLEOTIDE SEQUENCE [LARGE SCALE GENOMIC DNA]</scope>
    <source>
        <strain evidence="4 5">TBRC 5777</strain>
    </source>
</reference>
<feature type="domain" description="PRC-barrel" evidence="3">
    <location>
        <begin position="148"/>
        <end position="206"/>
    </location>
</feature>
<evidence type="ECO:0000313" key="5">
    <source>
        <dbReference type="Proteomes" id="UP001589865"/>
    </source>
</evidence>
<dbReference type="InterPro" id="IPR011033">
    <property type="entry name" value="PRC_barrel-like_sf"/>
</dbReference>
<keyword evidence="5" id="KW-1185">Reference proteome</keyword>
<dbReference type="PANTHER" id="PTHR36505:SF1">
    <property type="entry name" value="BLR1072 PROTEIN"/>
    <property type="match status" value="1"/>
</dbReference>
<sequence>MTPRSNLFAMTAVAALLSALPVLAQNALAPRDGAPGNPPSTATQRAADGATGNGTPADGTPDNPPGTALGRAADRALGTNMSGAYPQNSDGTAGNPPGTAAGRAAERAAGSVGNGPAATGEANNGAVATGTVGTTGGMGLNRPAARGEERRASRIVGASVYNDRNETIGSVDDLVLSDGGSPTAVVSVGGFLGIGSKLVAVPFNQMRWNAEQSRWVLNGVTKDSLTALPAFSYSDQG</sequence>
<feature type="region of interest" description="Disordered" evidence="1">
    <location>
        <begin position="30"/>
        <end position="150"/>
    </location>
</feature>
<keyword evidence="2" id="KW-0732">Signal</keyword>
<evidence type="ECO:0000313" key="4">
    <source>
        <dbReference type="EMBL" id="MFC0408440.1"/>
    </source>
</evidence>
<feature type="chain" id="PRO_5046633729" evidence="2">
    <location>
        <begin position="25"/>
        <end position="237"/>
    </location>
</feature>
<dbReference type="EMBL" id="JBHLUN010000006">
    <property type="protein sequence ID" value="MFC0408440.1"/>
    <property type="molecule type" value="Genomic_DNA"/>
</dbReference>
<organism evidence="4 5">
    <name type="scientific">Roseomonas elaeocarpi</name>
    <dbReference type="NCBI Taxonomy" id="907779"/>
    <lineage>
        <taxon>Bacteria</taxon>
        <taxon>Pseudomonadati</taxon>
        <taxon>Pseudomonadota</taxon>
        <taxon>Alphaproteobacteria</taxon>
        <taxon>Acetobacterales</taxon>
        <taxon>Roseomonadaceae</taxon>
        <taxon>Roseomonas</taxon>
    </lineage>
</organism>
<feature type="compositionally biased region" description="Low complexity" evidence="1">
    <location>
        <begin position="91"/>
        <end position="110"/>
    </location>
</feature>
<name>A0ABV6JSI5_9PROT</name>
<dbReference type="Gene3D" id="2.30.30.240">
    <property type="entry name" value="PRC-barrel domain"/>
    <property type="match status" value="1"/>
</dbReference>
<feature type="compositionally biased region" description="Polar residues" evidence="1">
    <location>
        <begin position="79"/>
        <end position="90"/>
    </location>
</feature>
<dbReference type="Pfam" id="PF05239">
    <property type="entry name" value="PRC"/>
    <property type="match status" value="1"/>
</dbReference>
<comment type="caution">
    <text evidence="4">The sequence shown here is derived from an EMBL/GenBank/DDBJ whole genome shotgun (WGS) entry which is preliminary data.</text>
</comment>
<evidence type="ECO:0000259" key="3">
    <source>
        <dbReference type="Pfam" id="PF05239"/>
    </source>
</evidence>
<accession>A0ABV6JSI5</accession>
<dbReference type="SUPFAM" id="SSF50346">
    <property type="entry name" value="PRC-barrel domain"/>
    <property type="match status" value="1"/>
</dbReference>
<proteinExistence type="predicted"/>
<evidence type="ECO:0000256" key="2">
    <source>
        <dbReference type="SAM" id="SignalP"/>
    </source>
</evidence>